<dbReference type="PROSITE" id="PS51257">
    <property type="entry name" value="PROKAR_LIPOPROTEIN"/>
    <property type="match status" value="1"/>
</dbReference>
<gene>
    <name evidence="3" type="ORF">J40TS1_21600</name>
</gene>
<feature type="signal peptide" evidence="2">
    <location>
        <begin position="1"/>
        <end position="22"/>
    </location>
</feature>
<feature type="compositionally biased region" description="Polar residues" evidence="1">
    <location>
        <begin position="30"/>
        <end position="50"/>
    </location>
</feature>
<evidence type="ECO:0000256" key="2">
    <source>
        <dbReference type="SAM" id="SignalP"/>
    </source>
</evidence>
<organism evidence="3 4">
    <name type="scientific">Paenibacillus montaniterrae</name>
    <dbReference type="NCBI Taxonomy" id="429341"/>
    <lineage>
        <taxon>Bacteria</taxon>
        <taxon>Bacillati</taxon>
        <taxon>Bacillota</taxon>
        <taxon>Bacilli</taxon>
        <taxon>Bacillales</taxon>
        <taxon>Paenibacillaceae</taxon>
        <taxon>Paenibacillus</taxon>
    </lineage>
</organism>
<evidence type="ECO:0008006" key="5">
    <source>
        <dbReference type="Google" id="ProtNLM"/>
    </source>
</evidence>
<reference evidence="3" key="1">
    <citation type="submission" date="2021-03" db="EMBL/GenBank/DDBJ databases">
        <title>Antimicrobial resistance genes in bacteria isolated from Japanese honey, and their potential for conferring macrolide and lincosamide resistance in the American foulbrood pathogen Paenibacillus larvae.</title>
        <authorList>
            <person name="Okamoto M."/>
            <person name="Kumagai M."/>
            <person name="Kanamori H."/>
            <person name="Takamatsu D."/>
        </authorList>
    </citation>
    <scope>NUCLEOTIDE SEQUENCE</scope>
    <source>
        <strain evidence="3">J40TS1</strain>
    </source>
</reference>
<name>A0A919YTD4_9BACL</name>
<evidence type="ECO:0000313" key="4">
    <source>
        <dbReference type="Proteomes" id="UP000683139"/>
    </source>
</evidence>
<feature type="chain" id="PRO_5037760136" description="Lipoprotein" evidence="2">
    <location>
        <begin position="23"/>
        <end position="289"/>
    </location>
</feature>
<keyword evidence="4" id="KW-1185">Reference proteome</keyword>
<feature type="region of interest" description="Disordered" evidence="1">
    <location>
        <begin position="29"/>
        <end position="50"/>
    </location>
</feature>
<accession>A0A919YTD4</accession>
<sequence>MKKLVRKSLMSMLLVLSLVLLAACGESDPKSTGTPVQQENGNKETNTGSSAETDKDLFVAVVSEASGLDSFSINMTADQKIEADGEVVESKTVSAMDITVKPEVAFKQVTTIEAAGQKQEMEAYLTAEGFFVKDLSSGMWVKLPADAAGQVLQGVDQESLDPSAQLSQLVDYADQFTVEEKDGVYVFTLSAKGEEFSKLIEEQLAQQQETMAQLGSVTVDSIQYNIEVEKSSNKLLKLDVVFDMTVENSEAAQSMKIVSNIETEYSNHNAIEAIVVPEEALGGEEVTIE</sequence>
<dbReference type="InterPro" id="IPR046720">
    <property type="entry name" value="DUF6612"/>
</dbReference>
<evidence type="ECO:0000256" key="1">
    <source>
        <dbReference type="SAM" id="MobiDB-lite"/>
    </source>
</evidence>
<dbReference type="AlphaFoldDB" id="A0A919YTD4"/>
<dbReference type="EMBL" id="BOSE01000003">
    <property type="protein sequence ID" value="GIP16518.1"/>
    <property type="molecule type" value="Genomic_DNA"/>
</dbReference>
<proteinExistence type="predicted"/>
<keyword evidence="2" id="KW-0732">Signal</keyword>
<dbReference type="Proteomes" id="UP000683139">
    <property type="component" value="Unassembled WGS sequence"/>
</dbReference>
<dbReference type="RefSeq" id="WP_213514837.1">
    <property type="nucleotide sequence ID" value="NZ_BOSE01000003.1"/>
</dbReference>
<comment type="caution">
    <text evidence="3">The sequence shown here is derived from an EMBL/GenBank/DDBJ whole genome shotgun (WGS) entry which is preliminary data.</text>
</comment>
<dbReference type="Pfam" id="PF20316">
    <property type="entry name" value="DUF6612"/>
    <property type="match status" value="1"/>
</dbReference>
<protein>
    <recommendedName>
        <fullName evidence="5">Lipoprotein</fullName>
    </recommendedName>
</protein>
<evidence type="ECO:0000313" key="3">
    <source>
        <dbReference type="EMBL" id="GIP16518.1"/>
    </source>
</evidence>